<protein>
    <recommendedName>
        <fullName evidence="2">2EXR domain-containing protein</fullName>
    </recommendedName>
</protein>
<name>A0AAJ0M9V4_9PEZI</name>
<dbReference type="Proteomes" id="UP001275084">
    <property type="component" value="Unassembled WGS sequence"/>
</dbReference>
<proteinExistence type="predicted"/>
<dbReference type="EMBL" id="JAUIQD010000007">
    <property type="protein sequence ID" value="KAK3344283.1"/>
    <property type="molecule type" value="Genomic_DNA"/>
</dbReference>
<accession>A0AAJ0M9V4</accession>
<reference evidence="3" key="2">
    <citation type="submission" date="2023-06" db="EMBL/GenBank/DDBJ databases">
        <authorList>
            <consortium name="Lawrence Berkeley National Laboratory"/>
            <person name="Haridas S."/>
            <person name="Hensen N."/>
            <person name="Bonometti L."/>
            <person name="Westerberg I."/>
            <person name="Brannstrom I.O."/>
            <person name="Guillou S."/>
            <person name="Cros-Aarteil S."/>
            <person name="Calhoun S."/>
            <person name="Kuo A."/>
            <person name="Mondo S."/>
            <person name="Pangilinan J."/>
            <person name="Riley R."/>
            <person name="Labutti K."/>
            <person name="Andreopoulos B."/>
            <person name="Lipzen A."/>
            <person name="Chen C."/>
            <person name="Yanf M."/>
            <person name="Daum C."/>
            <person name="Ng V."/>
            <person name="Clum A."/>
            <person name="Steindorff A."/>
            <person name="Ohm R."/>
            <person name="Martin F."/>
            <person name="Silar P."/>
            <person name="Natvig D."/>
            <person name="Lalanne C."/>
            <person name="Gautier V."/>
            <person name="Ament-Velasquez S.L."/>
            <person name="Kruys A."/>
            <person name="Hutchinson M.I."/>
            <person name="Powell A.J."/>
            <person name="Barry K."/>
            <person name="Miller A.N."/>
            <person name="Grigoriev I.V."/>
            <person name="Debuchy R."/>
            <person name="Gladieux P."/>
            <person name="Thoren M.H."/>
            <person name="Johannesson H."/>
        </authorList>
    </citation>
    <scope>NUCLEOTIDE SEQUENCE</scope>
    <source>
        <strain evidence="3">CBS 955.72</strain>
    </source>
</reference>
<reference evidence="3" key="1">
    <citation type="journal article" date="2023" name="Mol. Phylogenet. Evol.">
        <title>Genome-scale phylogeny and comparative genomics of the fungal order Sordariales.</title>
        <authorList>
            <person name="Hensen N."/>
            <person name="Bonometti L."/>
            <person name="Westerberg I."/>
            <person name="Brannstrom I.O."/>
            <person name="Guillou S."/>
            <person name="Cros-Aarteil S."/>
            <person name="Calhoun S."/>
            <person name="Haridas S."/>
            <person name="Kuo A."/>
            <person name="Mondo S."/>
            <person name="Pangilinan J."/>
            <person name="Riley R."/>
            <person name="LaButti K."/>
            <person name="Andreopoulos B."/>
            <person name="Lipzen A."/>
            <person name="Chen C."/>
            <person name="Yan M."/>
            <person name="Daum C."/>
            <person name="Ng V."/>
            <person name="Clum A."/>
            <person name="Steindorff A."/>
            <person name="Ohm R.A."/>
            <person name="Martin F."/>
            <person name="Silar P."/>
            <person name="Natvig D.O."/>
            <person name="Lalanne C."/>
            <person name="Gautier V."/>
            <person name="Ament-Velasquez S.L."/>
            <person name="Kruys A."/>
            <person name="Hutchinson M.I."/>
            <person name="Powell A.J."/>
            <person name="Barry K."/>
            <person name="Miller A.N."/>
            <person name="Grigoriev I.V."/>
            <person name="Debuchy R."/>
            <person name="Gladieux P."/>
            <person name="Hiltunen Thoren M."/>
            <person name="Johannesson H."/>
        </authorList>
    </citation>
    <scope>NUCLEOTIDE SEQUENCE</scope>
    <source>
        <strain evidence="3">CBS 955.72</strain>
    </source>
</reference>
<sequence>MESLKLETFYLFLYLPEEIKRMIWRAAASVPRVILLDREERGMVTKSIKSKTASDASDTPDTPAPAPGFEDLEFSRLCPLLYVNHSSRAAVRTIYFTVFQVMRKGYCDRPNHTDNRPASYRTYDIAEHDAVVFHKWFGFECRPSIICSGEEGYEEGLIRYRPPNVQLAQRRRPGVVVSPSQTPVNFILMNWSHPGRSEEKGGPHNPSRFDPLKHATYHLTADEMKTCVPGRPPSDDPWRLAPCIKHVVYIEGPTAAFIRRNVGLHPEFRRVLVEAVARGIVPGTPMVDGEYKSTLRCYDVRGLETFRGPQAEMLLRLGASSRHS</sequence>
<evidence type="ECO:0000259" key="2">
    <source>
        <dbReference type="Pfam" id="PF20150"/>
    </source>
</evidence>
<keyword evidence="4" id="KW-1185">Reference proteome</keyword>
<feature type="region of interest" description="Disordered" evidence="1">
    <location>
        <begin position="46"/>
        <end position="65"/>
    </location>
</feature>
<evidence type="ECO:0000313" key="4">
    <source>
        <dbReference type="Proteomes" id="UP001275084"/>
    </source>
</evidence>
<evidence type="ECO:0000256" key="1">
    <source>
        <dbReference type="SAM" id="MobiDB-lite"/>
    </source>
</evidence>
<comment type="caution">
    <text evidence="3">The sequence shown here is derived from an EMBL/GenBank/DDBJ whole genome shotgun (WGS) entry which is preliminary data.</text>
</comment>
<gene>
    <name evidence="3" type="ORF">B0T25DRAFT_573235</name>
</gene>
<evidence type="ECO:0000313" key="3">
    <source>
        <dbReference type="EMBL" id="KAK3344283.1"/>
    </source>
</evidence>
<dbReference type="InterPro" id="IPR045518">
    <property type="entry name" value="2EXR"/>
</dbReference>
<dbReference type="Pfam" id="PF20150">
    <property type="entry name" value="2EXR"/>
    <property type="match status" value="1"/>
</dbReference>
<organism evidence="3 4">
    <name type="scientific">Lasiosphaeria hispida</name>
    <dbReference type="NCBI Taxonomy" id="260671"/>
    <lineage>
        <taxon>Eukaryota</taxon>
        <taxon>Fungi</taxon>
        <taxon>Dikarya</taxon>
        <taxon>Ascomycota</taxon>
        <taxon>Pezizomycotina</taxon>
        <taxon>Sordariomycetes</taxon>
        <taxon>Sordariomycetidae</taxon>
        <taxon>Sordariales</taxon>
        <taxon>Lasiosphaeriaceae</taxon>
        <taxon>Lasiosphaeria</taxon>
    </lineage>
</organism>
<dbReference type="AlphaFoldDB" id="A0AAJ0M9V4"/>
<feature type="domain" description="2EXR" evidence="2">
    <location>
        <begin position="9"/>
        <end position="102"/>
    </location>
</feature>